<evidence type="ECO:0000259" key="4">
    <source>
        <dbReference type="Pfam" id="PF10672"/>
    </source>
</evidence>
<keyword evidence="3" id="KW-0949">S-adenosyl-L-methionine</keyword>
<dbReference type="Gene3D" id="2.30.130.10">
    <property type="entry name" value="PUA domain"/>
    <property type="match status" value="1"/>
</dbReference>
<dbReference type="Pfam" id="PF10672">
    <property type="entry name" value="Methyltrans_SAM"/>
    <property type="match status" value="1"/>
</dbReference>
<dbReference type="Proteomes" id="UP000199008">
    <property type="component" value="Unassembled WGS sequence"/>
</dbReference>
<dbReference type="GO" id="GO:0032259">
    <property type="term" value="P:methylation"/>
    <property type="evidence" value="ECO:0007669"/>
    <property type="project" value="UniProtKB-KW"/>
</dbReference>
<dbReference type="InterPro" id="IPR019614">
    <property type="entry name" value="SAM-dep_methyl-trfase"/>
</dbReference>
<name>A0A1G8ZWX5_9BACL</name>
<dbReference type="InterPro" id="IPR029063">
    <property type="entry name" value="SAM-dependent_MTases_sf"/>
</dbReference>
<dbReference type="Gene3D" id="3.30.750.80">
    <property type="entry name" value="RNA methyltransferase domain (HRMD) like"/>
    <property type="match status" value="1"/>
</dbReference>
<feature type="domain" description="RlmI-like PUA" evidence="5">
    <location>
        <begin position="4"/>
        <end position="65"/>
    </location>
</feature>
<organism evidence="6 7">
    <name type="scientific">Lacicoccus qingdaonensis</name>
    <dbReference type="NCBI Taxonomy" id="576118"/>
    <lineage>
        <taxon>Bacteria</taxon>
        <taxon>Bacillati</taxon>
        <taxon>Bacillota</taxon>
        <taxon>Bacilli</taxon>
        <taxon>Bacillales</taxon>
        <taxon>Salinicoccaceae</taxon>
        <taxon>Lacicoccus</taxon>
    </lineage>
</organism>
<dbReference type="GO" id="GO:0008168">
    <property type="term" value="F:methyltransferase activity"/>
    <property type="evidence" value="ECO:0007669"/>
    <property type="project" value="UniProtKB-KW"/>
</dbReference>
<protein>
    <submittedName>
        <fullName evidence="6">SAM-dependent methyltransferase</fullName>
    </submittedName>
</protein>
<keyword evidence="2 6" id="KW-0808">Transferase</keyword>
<dbReference type="GO" id="GO:0003723">
    <property type="term" value="F:RNA binding"/>
    <property type="evidence" value="ECO:0007669"/>
    <property type="project" value="InterPro"/>
</dbReference>
<dbReference type="EMBL" id="FNFY01000001">
    <property type="protein sequence ID" value="SDK19144.1"/>
    <property type="molecule type" value="Genomic_DNA"/>
</dbReference>
<keyword evidence="7" id="KW-1185">Reference proteome</keyword>
<evidence type="ECO:0000313" key="7">
    <source>
        <dbReference type="Proteomes" id="UP000199008"/>
    </source>
</evidence>
<sequence>MNTIQLKKGSERPFHQGRLDIGRDDLSDSVFLKDGEMVRLTDYLGRFIGYAMMSFEQKAYGWILSTDENIEIGEDFIRGQIVAAISERTPLYNQDDTNVFRLFNEIGDGIGGLSIDYFNGHLFITYYSAGIYKIRNLVVHVLIEELTPESITEQTRFSIDGRMQIQNNHVTGNKAETIQVQESGMRFNVNLNDGPMTGLFLDQRETRKSLLKNKHSHNETFLNLFAYSGSFSVAAALSGMSTTSVDLAGRTTELITENFNVNNLKTDNHTIHIMDTFDYLKFAERKNHQFDTILIDPPSFSRNKKKVFKVERDYPKLIKESLKILSPDGQLILSQNLETFSLNQFKKQIDQTLESMGIAYTLKDVKGLPKDFKTVKGYKAGKYLKVVTIQLGND</sequence>
<dbReference type="STRING" id="576118.SAMN05216216_10116"/>
<reference evidence="7" key="1">
    <citation type="submission" date="2016-10" db="EMBL/GenBank/DDBJ databases">
        <authorList>
            <person name="Varghese N."/>
            <person name="Submissions S."/>
        </authorList>
    </citation>
    <scope>NUCLEOTIDE SEQUENCE [LARGE SCALE GENOMIC DNA]</scope>
    <source>
        <strain evidence="7">CGMCC 1.8895</strain>
    </source>
</reference>
<dbReference type="InterPro" id="IPR015947">
    <property type="entry name" value="PUA-like_sf"/>
</dbReference>
<dbReference type="OrthoDB" id="9805492at2"/>
<dbReference type="RefSeq" id="WP_092983568.1">
    <property type="nucleotide sequence ID" value="NZ_FNFY01000001.1"/>
</dbReference>
<evidence type="ECO:0000256" key="2">
    <source>
        <dbReference type="ARBA" id="ARBA00022679"/>
    </source>
</evidence>
<evidence type="ECO:0000256" key="3">
    <source>
        <dbReference type="ARBA" id="ARBA00022691"/>
    </source>
</evidence>
<dbReference type="InterPro" id="IPR041532">
    <property type="entry name" value="RlmI-like_PUA"/>
</dbReference>
<feature type="domain" description="S-adenosylmethionine-dependent methyltransferase" evidence="4">
    <location>
        <begin position="163"/>
        <end position="336"/>
    </location>
</feature>
<dbReference type="Gene3D" id="3.40.50.150">
    <property type="entry name" value="Vaccinia Virus protein VP39"/>
    <property type="match status" value="1"/>
</dbReference>
<proteinExistence type="predicted"/>
<evidence type="ECO:0000313" key="6">
    <source>
        <dbReference type="EMBL" id="SDK19144.1"/>
    </source>
</evidence>
<evidence type="ECO:0000259" key="5">
    <source>
        <dbReference type="Pfam" id="PF17785"/>
    </source>
</evidence>
<dbReference type="SUPFAM" id="SSF53335">
    <property type="entry name" value="S-adenosyl-L-methionine-dependent methyltransferases"/>
    <property type="match status" value="1"/>
</dbReference>
<dbReference type="InterPro" id="IPR036974">
    <property type="entry name" value="PUA_sf"/>
</dbReference>
<accession>A0A1G8ZWX5</accession>
<evidence type="ECO:0000256" key="1">
    <source>
        <dbReference type="ARBA" id="ARBA00022603"/>
    </source>
</evidence>
<dbReference type="PANTHER" id="PTHR43042:SF3">
    <property type="entry name" value="RIBOSOMAL RNA LARGE SUBUNIT METHYLTRANSFERASE YWBD-RELATED"/>
    <property type="match status" value="1"/>
</dbReference>
<gene>
    <name evidence="6" type="ORF">SAMN05216216_10116</name>
</gene>
<dbReference type="Pfam" id="PF17785">
    <property type="entry name" value="PUA_3"/>
    <property type="match status" value="1"/>
</dbReference>
<keyword evidence="1 6" id="KW-0489">Methyltransferase</keyword>
<dbReference type="AlphaFoldDB" id="A0A1G8ZWX5"/>
<dbReference type="PANTHER" id="PTHR43042">
    <property type="entry name" value="SAM-DEPENDENT METHYLTRANSFERASE"/>
    <property type="match status" value="1"/>
</dbReference>
<dbReference type="SUPFAM" id="SSF88697">
    <property type="entry name" value="PUA domain-like"/>
    <property type="match status" value="1"/>
</dbReference>